<evidence type="ECO:0000313" key="11">
    <source>
        <dbReference type="Proteomes" id="UP000228593"/>
    </source>
</evidence>
<comment type="subcellular location">
    <subcellularLocation>
        <location evidence="1">Cell envelope</location>
    </subcellularLocation>
</comment>
<evidence type="ECO:0000256" key="2">
    <source>
        <dbReference type="ARBA" id="ARBA00022617"/>
    </source>
</evidence>
<dbReference type="OrthoDB" id="9805202at2"/>
<keyword evidence="8" id="KW-1133">Transmembrane helix</keyword>
<proteinExistence type="predicted"/>
<dbReference type="InterPro" id="IPR004852">
    <property type="entry name" value="Di-haem_cyt_c_peroxidsae"/>
</dbReference>
<keyword evidence="2 7" id="KW-0349">Heme</keyword>
<name>A0A2G8SVM7_9BURK</name>
<dbReference type="AlphaFoldDB" id="A0A2G8SVM7"/>
<dbReference type="PANTHER" id="PTHR30600:SF10">
    <property type="entry name" value="BLL6722 PROTEIN"/>
    <property type="match status" value="1"/>
</dbReference>
<keyword evidence="3 7" id="KW-0479">Metal-binding</keyword>
<dbReference type="EMBL" id="PDOB01000066">
    <property type="protein sequence ID" value="PIL37821.1"/>
    <property type="molecule type" value="Genomic_DNA"/>
</dbReference>
<dbReference type="SUPFAM" id="SSF46626">
    <property type="entry name" value="Cytochrome c"/>
    <property type="match status" value="2"/>
</dbReference>
<evidence type="ECO:0000256" key="7">
    <source>
        <dbReference type="PROSITE-ProRule" id="PRU00433"/>
    </source>
</evidence>
<feature type="domain" description="Cytochrome c" evidence="9">
    <location>
        <begin position="451"/>
        <end position="636"/>
    </location>
</feature>
<evidence type="ECO:0000256" key="5">
    <source>
        <dbReference type="ARBA" id="ARBA00023002"/>
    </source>
</evidence>
<dbReference type="PANTHER" id="PTHR30600">
    <property type="entry name" value="CYTOCHROME C PEROXIDASE-RELATED"/>
    <property type="match status" value="1"/>
</dbReference>
<organism evidence="10 11">
    <name type="scientific">Massilia psychrophila</name>
    <dbReference type="NCBI Taxonomy" id="1603353"/>
    <lineage>
        <taxon>Bacteria</taxon>
        <taxon>Pseudomonadati</taxon>
        <taxon>Pseudomonadota</taxon>
        <taxon>Betaproteobacteria</taxon>
        <taxon>Burkholderiales</taxon>
        <taxon>Oxalobacteraceae</taxon>
        <taxon>Telluria group</taxon>
        <taxon>Massilia</taxon>
    </lineage>
</organism>
<dbReference type="Pfam" id="PF03150">
    <property type="entry name" value="CCP_MauG"/>
    <property type="match status" value="2"/>
</dbReference>
<evidence type="ECO:0000259" key="9">
    <source>
        <dbReference type="PROSITE" id="PS51007"/>
    </source>
</evidence>
<gene>
    <name evidence="10" type="ORF">CR103_21385</name>
</gene>
<keyword evidence="11" id="KW-1185">Reference proteome</keyword>
<evidence type="ECO:0000256" key="1">
    <source>
        <dbReference type="ARBA" id="ARBA00004196"/>
    </source>
</evidence>
<evidence type="ECO:0000313" key="10">
    <source>
        <dbReference type="EMBL" id="PIL37821.1"/>
    </source>
</evidence>
<dbReference type="Proteomes" id="UP000228593">
    <property type="component" value="Unassembled WGS sequence"/>
</dbReference>
<keyword evidence="4" id="KW-0732">Signal</keyword>
<comment type="caution">
    <text evidence="10">The sequence shown here is derived from an EMBL/GenBank/DDBJ whole genome shotgun (WGS) entry which is preliminary data.</text>
</comment>
<dbReference type="PROSITE" id="PS51007">
    <property type="entry name" value="CYTC"/>
    <property type="match status" value="1"/>
</dbReference>
<evidence type="ECO:0000256" key="8">
    <source>
        <dbReference type="SAM" id="Phobius"/>
    </source>
</evidence>
<dbReference type="Gene3D" id="1.10.760.10">
    <property type="entry name" value="Cytochrome c-like domain"/>
    <property type="match status" value="2"/>
</dbReference>
<keyword evidence="8" id="KW-0472">Membrane</keyword>
<keyword evidence="5" id="KW-0560">Oxidoreductase</keyword>
<dbReference type="GO" id="GO:0046872">
    <property type="term" value="F:metal ion binding"/>
    <property type="evidence" value="ECO:0007669"/>
    <property type="project" value="UniProtKB-KW"/>
</dbReference>
<protein>
    <submittedName>
        <fullName evidence="10">Cytochrome-c peroxidase</fullName>
    </submittedName>
</protein>
<reference evidence="10 11" key="1">
    <citation type="submission" date="2017-10" db="EMBL/GenBank/DDBJ databases">
        <title>Massilia psychrophilum sp. nov., a novel purple-pigmented bacterium isolated from Tianshan glacier, Xinjiang Municipality, China.</title>
        <authorList>
            <person name="Wang H."/>
        </authorList>
    </citation>
    <scope>NUCLEOTIDE SEQUENCE [LARGE SCALE GENOMIC DNA]</scope>
    <source>
        <strain evidence="10 11">JCM 30813</strain>
    </source>
</reference>
<keyword evidence="6 7" id="KW-0408">Iron</keyword>
<dbReference type="InterPro" id="IPR051395">
    <property type="entry name" value="Cytochrome_c_Peroxidase/MauG"/>
</dbReference>
<dbReference type="RefSeq" id="WP_099917928.1">
    <property type="nucleotide sequence ID" value="NZ_BMHS01000048.1"/>
</dbReference>
<dbReference type="InterPro" id="IPR036909">
    <property type="entry name" value="Cyt_c-like_dom_sf"/>
</dbReference>
<feature type="transmembrane region" description="Helical" evidence="8">
    <location>
        <begin position="51"/>
        <end position="72"/>
    </location>
</feature>
<evidence type="ECO:0000256" key="3">
    <source>
        <dbReference type="ARBA" id="ARBA00022723"/>
    </source>
</evidence>
<keyword evidence="8" id="KW-0812">Transmembrane</keyword>
<dbReference type="InterPro" id="IPR009056">
    <property type="entry name" value="Cyt_c-like_dom"/>
</dbReference>
<dbReference type="GO" id="GO:0004130">
    <property type="term" value="F:cytochrome-c peroxidase activity"/>
    <property type="evidence" value="ECO:0007669"/>
    <property type="project" value="TreeGrafter"/>
</dbReference>
<keyword evidence="10" id="KW-0575">Peroxidase</keyword>
<evidence type="ECO:0000256" key="6">
    <source>
        <dbReference type="ARBA" id="ARBA00023004"/>
    </source>
</evidence>
<dbReference type="GO" id="GO:0020037">
    <property type="term" value="F:heme binding"/>
    <property type="evidence" value="ECO:0007669"/>
    <property type="project" value="InterPro"/>
</dbReference>
<evidence type="ECO:0000256" key="4">
    <source>
        <dbReference type="ARBA" id="ARBA00022729"/>
    </source>
</evidence>
<dbReference type="GO" id="GO:0030313">
    <property type="term" value="C:cell envelope"/>
    <property type="evidence" value="ECO:0007669"/>
    <property type="project" value="UniProtKB-SubCell"/>
</dbReference>
<dbReference type="GO" id="GO:0009055">
    <property type="term" value="F:electron transfer activity"/>
    <property type="evidence" value="ECO:0007669"/>
    <property type="project" value="InterPro"/>
</dbReference>
<accession>A0A2G8SVM7</accession>
<sequence length="707" mass="76448">MRYTIIVQQKSALQQYTMRCNTKRVPLSRGEPLSKQRNLMPDRLYKPRRPALFVAIPIGIAGLLGLGVYSSLVAQTTEPPPTIPSLKTVPVPGPSETELAAFVRDKKAAIQLGKALFWDVKVGSDNRTACASCHFQAGADNRITNQLSPGLLAGDRTFQLGSPNHTLKVTDFPLTKHSAVDNRATRMSDVNDIVSSQGVLRSDLVGLGTIGATDLCSALSDAVGNSGFGFHRDALNTRRVEPRNAPTVINAVFNFRNFWDGRGNNVFNGVDPFGMRNVNALIWQEQNGLLRQVPVALPSSSLASQASGPPSSAIEMSCNGRPFSALAKKLLPLKPLSTQQIDQRDSVLSGLSDNTARGQTTYQSLIKAAFRPEFWQATTPVTLSPESQQSPGNMDLVRQPKRNYESMQVTQMEANFSLFFSLALQMYQATLVSDNAPYDQFAEGLNNALTMQQKSGLAIFRGQGKCINCHTGAETTNASFQSVVAKRLERMMMSDAGKAIYDTGFYNIGVRPTAEDLGVGGVDPFGFPLSETRMSQLGKTNLLGNGFNPALYPAVQPNERLAVDGAFKTPTLRNVELTGPYMHNGGKSTLMQVVDFYNRGGDFALENKVNVPPDIAPLGLTQSQKDDLVAFMLALTDDRVRFKKAPFDHPALCVPVGHKQDAAGKLVAEVGNALQAADASYQCLPAVGATGSATSLKPFMQLNPASR</sequence>